<accession>A0A0F9WAZ2</accession>
<evidence type="ECO:0000313" key="1">
    <source>
        <dbReference type="EMBL" id="KKN75293.1"/>
    </source>
</evidence>
<protein>
    <submittedName>
        <fullName evidence="1">Uncharacterized protein</fullName>
    </submittedName>
</protein>
<name>A0A0F9WAZ2_9ZZZZ</name>
<dbReference type="AlphaFoldDB" id="A0A0F9WAZ2"/>
<sequence>MGESVKEGTAVRFQVECPRCACVIPLAILREENVTEERVDEKPELLALDVARKHVPEKDCGGRYYTAIEREDIARFMVEGAEIQRDKDYFWNISNDEGEEIDPDANYG</sequence>
<dbReference type="EMBL" id="LAZR01000312">
    <property type="protein sequence ID" value="KKN75293.1"/>
    <property type="molecule type" value="Genomic_DNA"/>
</dbReference>
<organism evidence="1">
    <name type="scientific">marine sediment metagenome</name>
    <dbReference type="NCBI Taxonomy" id="412755"/>
    <lineage>
        <taxon>unclassified sequences</taxon>
        <taxon>metagenomes</taxon>
        <taxon>ecological metagenomes</taxon>
    </lineage>
</organism>
<proteinExistence type="predicted"/>
<reference evidence="1" key="1">
    <citation type="journal article" date="2015" name="Nature">
        <title>Complex archaea that bridge the gap between prokaryotes and eukaryotes.</title>
        <authorList>
            <person name="Spang A."/>
            <person name="Saw J.H."/>
            <person name="Jorgensen S.L."/>
            <person name="Zaremba-Niedzwiedzka K."/>
            <person name="Martijn J."/>
            <person name="Lind A.E."/>
            <person name="van Eijk R."/>
            <person name="Schleper C."/>
            <person name="Guy L."/>
            <person name="Ettema T.J."/>
        </authorList>
    </citation>
    <scope>NUCLEOTIDE SEQUENCE</scope>
</reference>
<gene>
    <name evidence="1" type="ORF">LCGC14_0381450</name>
</gene>
<comment type="caution">
    <text evidence="1">The sequence shown here is derived from an EMBL/GenBank/DDBJ whole genome shotgun (WGS) entry which is preliminary data.</text>
</comment>